<dbReference type="PANTHER" id="PTHR43779">
    <property type="entry name" value="DIOXYGENASE RV0097-RELATED"/>
    <property type="match status" value="1"/>
</dbReference>
<name>A0ABV8MSC2_9NEIS</name>
<evidence type="ECO:0000256" key="6">
    <source>
        <dbReference type="ARBA" id="ARBA00023004"/>
    </source>
</evidence>
<proteinExistence type="inferred from homology"/>
<accession>A0ABV8MSC2</accession>
<dbReference type="InterPro" id="IPR051178">
    <property type="entry name" value="TfdA_dioxygenase"/>
</dbReference>
<dbReference type="Proteomes" id="UP001595791">
    <property type="component" value="Unassembled WGS sequence"/>
</dbReference>
<evidence type="ECO:0000256" key="3">
    <source>
        <dbReference type="ARBA" id="ARBA00022723"/>
    </source>
</evidence>
<dbReference type="RefSeq" id="WP_378165609.1">
    <property type="nucleotide sequence ID" value="NZ_JBHSBU010000001.1"/>
</dbReference>
<dbReference type="PANTHER" id="PTHR43779:SF2">
    <property type="entry name" value="ALPHA-KETOGLUTARATE-DEPENDENT XANTHINE DIOXYGENASE XAN1"/>
    <property type="match status" value="1"/>
</dbReference>
<feature type="domain" description="TauD/TfdA-like" evidence="7">
    <location>
        <begin position="27"/>
        <end position="261"/>
    </location>
</feature>
<dbReference type="GO" id="GO:0051213">
    <property type="term" value="F:dioxygenase activity"/>
    <property type="evidence" value="ECO:0007669"/>
    <property type="project" value="UniProtKB-KW"/>
</dbReference>
<dbReference type="SUPFAM" id="SSF51197">
    <property type="entry name" value="Clavaminate synthase-like"/>
    <property type="match status" value="1"/>
</dbReference>
<comment type="similarity">
    <text evidence="2">Belongs to the TfdA dioxygenase family.</text>
</comment>
<evidence type="ECO:0000256" key="1">
    <source>
        <dbReference type="ARBA" id="ARBA00001954"/>
    </source>
</evidence>
<protein>
    <submittedName>
        <fullName evidence="8">TauD/TfdA dioxygenase family protein</fullName>
    </submittedName>
</protein>
<keyword evidence="9" id="KW-1185">Reference proteome</keyword>
<sequence>MQTSTTNQPFGIVIHADHPEQSVADLSPDHLTEQLLANQLLVLRGFRKLDEPDYIGFCEKFGPLFEWEFGVLLNVRMEQNPANHIFSGGRVELHWDGAFAAKTPKFNIFQCLRSSEAGHGGETTFANTAKLLAEASDEDKQRWAAIELEYSTEKKAHYGGAIHARLVDRHPLTGVPVMRFIEPYNEDNMEVNPVKIAVHGLGEHFDSETAFIDDLLERLYDDKYLYRHQWQTGDFLMVDNHSLLHGRERIRGNVSRHLQRVHVL</sequence>
<evidence type="ECO:0000256" key="5">
    <source>
        <dbReference type="ARBA" id="ARBA00023002"/>
    </source>
</evidence>
<dbReference type="InterPro" id="IPR042098">
    <property type="entry name" value="TauD-like_sf"/>
</dbReference>
<evidence type="ECO:0000313" key="8">
    <source>
        <dbReference type="EMBL" id="MFC4160602.1"/>
    </source>
</evidence>
<reference evidence="9" key="1">
    <citation type="journal article" date="2019" name="Int. J. Syst. Evol. Microbiol.">
        <title>The Global Catalogue of Microorganisms (GCM) 10K type strain sequencing project: providing services to taxonomists for standard genome sequencing and annotation.</title>
        <authorList>
            <consortium name="The Broad Institute Genomics Platform"/>
            <consortium name="The Broad Institute Genome Sequencing Center for Infectious Disease"/>
            <person name="Wu L."/>
            <person name="Ma J."/>
        </authorList>
    </citation>
    <scope>NUCLEOTIDE SEQUENCE [LARGE SCALE GENOMIC DNA]</scope>
    <source>
        <strain evidence="9">LMG 29894</strain>
    </source>
</reference>
<comment type="cofactor">
    <cofactor evidence="1">
        <name>Fe(2+)</name>
        <dbReference type="ChEBI" id="CHEBI:29033"/>
    </cofactor>
</comment>
<keyword evidence="6" id="KW-0408">Iron</keyword>
<evidence type="ECO:0000313" key="9">
    <source>
        <dbReference type="Proteomes" id="UP001595791"/>
    </source>
</evidence>
<keyword evidence="4 8" id="KW-0223">Dioxygenase</keyword>
<evidence type="ECO:0000256" key="4">
    <source>
        <dbReference type="ARBA" id="ARBA00022964"/>
    </source>
</evidence>
<keyword evidence="5" id="KW-0560">Oxidoreductase</keyword>
<keyword evidence="3" id="KW-0479">Metal-binding</keyword>
<gene>
    <name evidence="8" type="ORF">ACFOW7_14775</name>
</gene>
<dbReference type="EMBL" id="JBHSBU010000001">
    <property type="protein sequence ID" value="MFC4160602.1"/>
    <property type="molecule type" value="Genomic_DNA"/>
</dbReference>
<comment type="caution">
    <text evidence="8">The sequence shown here is derived from an EMBL/GenBank/DDBJ whole genome shotgun (WGS) entry which is preliminary data.</text>
</comment>
<dbReference type="Pfam" id="PF02668">
    <property type="entry name" value="TauD"/>
    <property type="match status" value="1"/>
</dbReference>
<evidence type="ECO:0000259" key="7">
    <source>
        <dbReference type="Pfam" id="PF02668"/>
    </source>
</evidence>
<dbReference type="Gene3D" id="3.60.130.10">
    <property type="entry name" value="Clavaminate synthase-like"/>
    <property type="match status" value="1"/>
</dbReference>
<dbReference type="InterPro" id="IPR003819">
    <property type="entry name" value="TauD/TfdA-like"/>
</dbReference>
<organism evidence="8 9">
    <name type="scientific">Chitinimonas lacunae</name>
    <dbReference type="NCBI Taxonomy" id="1963018"/>
    <lineage>
        <taxon>Bacteria</taxon>
        <taxon>Pseudomonadati</taxon>
        <taxon>Pseudomonadota</taxon>
        <taxon>Betaproteobacteria</taxon>
        <taxon>Neisseriales</taxon>
        <taxon>Chitinibacteraceae</taxon>
        <taxon>Chitinimonas</taxon>
    </lineage>
</organism>
<evidence type="ECO:0000256" key="2">
    <source>
        <dbReference type="ARBA" id="ARBA00005896"/>
    </source>
</evidence>